<feature type="active site" description="Proton donor" evidence="12">
    <location>
        <position position="116"/>
    </location>
</feature>
<evidence type="ECO:0000256" key="5">
    <source>
        <dbReference type="ARBA" id="ARBA00022679"/>
    </source>
</evidence>
<feature type="binding site" evidence="12">
    <location>
        <position position="327"/>
    </location>
    <ligand>
        <name>UDP-N-acetyl-alpha-D-glucosamine</name>
        <dbReference type="ChEBI" id="CHEBI:57705"/>
    </ligand>
</feature>
<dbReference type="GO" id="GO:0008760">
    <property type="term" value="F:UDP-N-acetylglucosamine 1-carboxyvinyltransferase activity"/>
    <property type="evidence" value="ECO:0007669"/>
    <property type="project" value="UniProtKB-UniRule"/>
</dbReference>
<evidence type="ECO:0000256" key="9">
    <source>
        <dbReference type="ARBA" id="ARBA00023316"/>
    </source>
</evidence>
<evidence type="ECO:0000256" key="11">
    <source>
        <dbReference type="ARBA" id="ARBA00047527"/>
    </source>
</evidence>
<dbReference type="EC" id="2.5.1.7" evidence="12"/>
<evidence type="ECO:0000256" key="12">
    <source>
        <dbReference type="HAMAP-Rule" id="MF_00111"/>
    </source>
</evidence>
<evidence type="ECO:0000259" key="13">
    <source>
        <dbReference type="Pfam" id="PF00275"/>
    </source>
</evidence>
<dbReference type="HAMAP" id="MF_00111">
    <property type="entry name" value="MurA"/>
    <property type="match status" value="1"/>
</dbReference>
<feature type="binding site" evidence="12">
    <location>
        <position position="305"/>
    </location>
    <ligand>
        <name>UDP-N-acetyl-alpha-D-glucosamine</name>
        <dbReference type="ChEBI" id="CHEBI:57705"/>
    </ligand>
</feature>
<reference evidence="14" key="2">
    <citation type="journal article" date="2021" name="PeerJ">
        <title>Extensive microbial diversity within the chicken gut microbiome revealed by metagenomics and culture.</title>
        <authorList>
            <person name="Gilroy R."/>
            <person name="Ravi A."/>
            <person name="Getino M."/>
            <person name="Pursley I."/>
            <person name="Horton D.L."/>
            <person name="Alikhan N.F."/>
            <person name="Baker D."/>
            <person name="Gharbi K."/>
            <person name="Hall N."/>
            <person name="Watson M."/>
            <person name="Adriaenssens E.M."/>
            <person name="Foster-Nyarko E."/>
            <person name="Jarju S."/>
            <person name="Secka A."/>
            <person name="Antonio M."/>
            <person name="Oren A."/>
            <person name="Chaudhuri R.R."/>
            <person name="La Ragione R."/>
            <person name="Hildebrand F."/>
            <person name="Pallen M.J."/>
        </authorList>
    </citation>
    <scope>NUCLEOTIDE SEQUENCE</scope>
    <source>
        <strain evidence="14">ChiHile30-977</strain>
    </source>
</reference>
<evidence type="ECO:0000256" key="4">
    <source>
        <dbReference type="ARBA" id="ARBA00022618"/>
    </source>
</evidence>
<keyword evidence="9 12" id="KW-0961">Cell wall biogenesis/degradation</keyword>
<keyword evidence="7 12" id="KW-0573">Peptidoglycan synthesis</keyword>
<evidence type="ECO:0000256" key="1">
    <source>
        <dbReference type="ARBA" id="ARBA00004496"/>
    </source>
</evidence>
<dbReference type="GO" id="GO:0008360">
    <property type="term" value="P:regulation of cell shape"/>
    <property type="evidence" value="ECO:0007669"/>
    <property type="project" value="UniProtKB-KW"/>
</dbReference>
<dbReference type="PANTHER" id="PTHR43783:SF1">
    <property type="entry name" value="UDP-N-ACETYLGLUCOSAMINE 1-CARBOXYVINYLTRANSFERASE"/>
    <property type="match status" value="1"/>
</dbReference>
<comment type="pathway">
    <text evidence="2 12">Cell wall biogenesis; peptidoglycan biosynthesis.</text>
</comment>
<keyword evidence="6 12" id="KW-0133">Cell shape</keyword>
<evidence type="ECO:0000256" key="3">
    <source>
        <dbReference type="ARBA" id="ARBA00022490"/>
    </source>
</evidence>
<keyword evidence="12" id="KW-0670">Pyruvate</keyword>
<dbReference type="NCBIfam" id="TIGR01072">
    <property type="entry name" value="murA"/>
    <property type="match status" value="1"/>
</dbReference>
<evidence type="ECO:0000256" key="7">
    <source>
        <dbReference type="ARBA" id="ARBA00022984"/>
    </source>
</evidence>
<evidence type="ECO:0000313" key="15">
    <source>
        <dbReference type="Proteomes" id="UP000886819"/>
    </source>
</evidence>
<feature type="binding site" evidence="12">
    <location>
        <position position="92"/>
    </location>
    <ligand>
        <name>UDP-N-acetyl-alpha-D-glucosamine</name>
        <dbReference type="ChEBI" id="CHEBI:57705"/>
    </ligand>
</feature>
<dbReference type="EMBL" id="DVFI01000099">
    <property type="protein sequence ID" value="HIQ63286.1"/>
    <property type="molecule type" value="Genomic_DNA"/>
</dbReference>
<dbReference type="NCBIfam" id="NF006873">
    <property type="entry name" value="PRK09369.1"/>
    <property type="match status" value="1"/>
</dbReference>
<keyword evidence="3 12" id="KW-0963">Cytoplasm</keyword>
<name>A0A9D0YXN6_9FIRM</name>
<dbReference type="Proteomes" id="UP000886819">
    <property type="component" value="Unassembled WGS sequence"/>
</dbReference>
<comment type="similarity">
    <text evidence="10 12">Belongs to the EPSP synthase family. MurA subfamily.</text>
</comment>
<sequence length="420" mass="44625">MRILRVEGGRRLCGQIRVGCAKNAVLPMLAASLLAGGPVRLSDAPDISDVEHMLEILRMLGCCAAREEGELRIDPSGLKEEALPDRLAKKLRSSIFLLGPMLGRLRRAVVTYPGGCDIGLRPIDLHLQGLRALGVRIDERNGQIVCDGRAMHGGTVHFDYPSVGATENVMMAAVLTPGRTVVHNAAREPEILDLQRFINAMGGNVQGAGTHTVVIDGVRRLQGVQYRAMPDRIVAGTLLEALAITGGEGAVLGVDAQDLTAVIAKLREMGCRIQESQDRIDLCAPSRLKAFAHLQTSPHPGFPTDMQAQTMALATVAEGSSVIMENVFENRFTHVPEFGRMGADILVSGRMAVVRGVPALHGARVTAHDLRGGAALVLAGLCARGETEVEGVALIDRGYACLEGQLAALGASIARVDVES</sequence>
<dbReference type="GO" id="GO:0071555">
    <property type="term" value="P:cell wall organization"/>
    <property type="evidence" value="ECO:0007669"/>
    <property type="project" value="UniProtKB-KW"/>
</dbReference>
<keyword evidence="4 12" id="KW-0132">Cell division</keyword>
<dbReference type="GO" id="GO:0005737">
    <property type="term" value="C:cytoplasm"/>
    <property type="evidence" value="ECO:0007669"/>
    <property type="project" value="UniProtKB-SubCell"/>
</dbReference>
<evidence type="ECO:0000256" key="6">
    <source>
        <dbReference type="ARBA" id="ARBA00022960"/>
    </source>
</evidence>
<gene>
    <name evidence="12 14" type="primary">murA</name>
    <name evidence="14" type="ORF">IAA66_06825</name>
</gene>
<dbReference type="PANTHER" id="PTHR43783">
    <property type="entry name" value="UDP-N-ACETYLGLUCOSAMINE 1-CARBOXYVINYLTRANSFERASE"/>
    <property type="match status" value="1"/>
</dbReference>
<dbReference type="Gene3D" id="3.65.10.10">
    <property type="entry name" value="Enolpyruvate transferase domain"/>
    <property type="match status" value="2"/>
</dbReference>
<dbReference type="GO" id="GO:0009252">
    <property type="term" value="P:peptidoglycan biosynthetic process"/>
    <property type="evidence" value="ECO:0007669"/>
    <property type="project" value="UniProtKB-UniRule"/>
</dbReference>
<evidence type="ECO:0000313" key="14">
    <source>
        <dbReference type="EMBL" id="HIQ63286.1"/>
    </source>
</evidence>
<comment type="function">
    <text evidence="12">Cell wall formation. Adds enolpyruvyl to UDP-N-acetylglucosamine.</text>
</comment>
<evidence type="ECO:0000256" key="10">
    <source>
        <dbReference type="ARBA" id="ARBA00038367"/>
    </source>
</evidence>
<feature type="modified residue" description="2-(S-cysteinyl)pyruvic acid O-phosphothioketal" evidence="12">
    <location>
        <position position="116"/>
    </location>
</feature>
<evidence type="ECO:0000256" key="2">
    <source>
        <dbReference type="ARBA" id="ARBA00004752"/>
    </source>
</evidence>
<comment type="subcellular location">
    <subcellularLocation>
        <location evidence="1 12">Cytoplasm</location>
    </subcellularLocation>
</comment>
<comment type="caution">
    <text evidence="12">Lacks conserved residue(s) required for the propagation of feature annotation.</text>
</comment>
<proteinExistence type="inferred from homology"/>
<dbReference type="CDD" id="cd01555">
    <property type="entry name" value="UdpNAET"/>
    <property type="match status" value="1"/>
</dbReference>
<evidence type="ECO:0000256" key="8">
    <source>
        <dbReference type="ARBA" id="ARBA00023306"/>
    </source>
</evidence>
<dbReference type="InterPro" id="IPR036968">
    <property type="entry name" value="Enolpyruvate_Tfrase_sf"/>
</dbReference>
<dbReference type="AlphaFoldDB" id="A0A9D0YXN6"/>
<dbReference type="InterPro" id="IPR005750">
    <property type="entry name" value="UDP_GlcNAc_COvinyl_MurA"/>
</dbReference>
<feature type="binding site" evidence="12">
    <location>
        <begin position="121"/>
        <end position="125"/>
    </location>
    <ligand>
        <name>UDP-N-acetyl-alpha-D-glucosamine</name>
        <dbReference type="ChEBI" id="CHEBI:57705"/>
    </ligand>
</feature>
<reference evidence="14" key="1">
    <citation type="submission" date="2020-10" db="EMBL/GenBank/DDBJ databases">
        <authorList>
            <person name="Gilroy R."/>
        </authorList>
    </citation>
    <scope>NUCLEOTIDE SEQUENCE</scope>
    <source>
        <strain evidence="14">ChiHile30-977</strain>
    </source>
</reference>
<dbReference type="GO" id="GO:0051301">
    <property type="term" value="P:cell division"/>
    <property type="evidence" value="ECO:0007669"/>
    <property type="project" value="UniProtKB-KW"/>
</dbReference>
<accession>A0A9D0YXN6</accession>
<comment type="catalytic activity">
    <reaction evidence="11 12">
        <text>phosphoenolpyruvate + UDP-N-acetyl-alpha-D-glucosamine = UDP-N-acetyl-3-O-(1-carboxyvinyl)-alpha-D-glucosamine + phosphate</text>
        <dbReference type="Rhea" id="RHEA:18681"/>
        <dbReference type="ChEBI" id="CHEBI:43474"/>
        <dbReference type="ChEBI" id="CHEBI:57705"/>
        <dbReference type="ChEBI" id="CHEBI:58702"/>
        <dbReference type="ChEBI" id="CHEBI:68483"/>
        <dbReference type="EC" id="2.5.1.7"/>
    </reaction>
</comment>
<protein>
    <recommendedName>
        <fullName evidence="12">UDP-N-acetylglucosamine 1-carboxyvinyltransferase</fullName>
        <ecNumber evidence="12">2.5.1.7</ecNumber>
    </recommendedName>
    <alternativeName>
        <fullName evidence="12">Enoylpyruvate transferase</fullName>
    </alternativeName>
    <alternativeName>
        <fullName evidence="12">UDP-N-acetylglucosamine enolpyruvyl transferase</fullName>
        <shortName evidence="12">EPT</shortName>
    </alternativeName>
</protein>
<keyword evidence="8 12" id="KW-0131">Cell cycle</keyword>
<feature type="domain" description="Enolpyruvate transferase" evidence="13">
    <location>
        <begin position="6"/>
        <end position="405"/>
    </location>
</feature>
<comment type="caution">
    <text evidence="14">The sequence shown here is derived from an EMBL/GenBank/DDBJ whole genome shotgun (WGS) entry which is preliminary data.</text>
</comment>
<feature type="binding site" evidence="12">
    <location>
        <begin position="22"/>
        <end position="23"/>
    </location>
    <ligand>
        <name>phosphoenolpyruvate</name>
        <dbReference type="ChEBI" id="CHEBI:58702"/>
    </ligand>
</feature>
<dbReference type="InterPro" id="IPR001986">
    <property type="entry name" value="Enolpyruvate_Tfrase_dom"/>
</dbReference>
<dbReference type="GO" id="GO:0019277">
    <property type="term" value="P:UDP-N-acetylgalactosamine biosynthetic process"/>
    <property type="evidence" value="ECO:0007669"/>
    <property type="project" value="InterPro"/>
</dbReference>
<dbReference type="InterPro" id="IPR050068">
    <property type="entry name" value="MurA_subfamily"/>
</dbReference>
<organism evidence="14 15">
    <name type="scientific">Candidatus Avichristensenella intestinipullorum</name>
    <dbReference type="NCBI Taxonomy" id="2840693"/>
    <lineage>
        <taxon>Bacteria</taxon>
        <taxon>Bacillati</taxon>
        <taxon>Bacillota</taxon>
        <taxon>Clostridia</taxon>
        <taxon>Candidatus Avichristensenella</taxon>
    </lineage>
</organism>
<dbReference type="InterPro" id="IPR013792">
    <property type="entry name" value="RNA3'P_cycl/enolpyr_Trfase_a/b"/>
</dbReference>
<dbReference type="SUPFAM" id="SSF55205">
    <property type="entry name" value="EPT/RTPC-like"/>
    <property type="match status" value="1"/>
</dbReference>
<keyword evidence="5 12" id="KW-0808">Transferase</keyword>
<dbReference type="Pfam" id="PF00275">
    <property type="entry name" value="EPSP_synthase"/>
    <property type="match status" value="1"/>
</dbReference>